<keyword evidence="7" id="KW-0648">Protein biosynthesis</keyword>
<dbReference type="InterPro" id="IPR031157">
    <property type="entry name" value="G_TR_CS"/>
</dbReference>
<dbReference type="Pfam" id="PF03144">
    <property type="entry name" value="GTP_EFTU_D2"/>
    <property type="match status" value="1"/>
</dbReference>
<evidence type="ECO:0000256" key="5">
    <source>
        <dbReference type="ARBA" id="ARBA00022768"/>
    </source>
</evidence>
<proteinExistence type="inferred from homology"/>
<dbReference type="GO" id="GO:0020011">
    <property type="term" value="C:apicoplast"/>
    <property type="evidence" value="ECO:0007669"/>
    <property type="project" value="UniProtKB-SubCell"/>
</dbReference>
<dbReference type="NCBIfam" id="NF009373">
    <property type="entry name" value="PRK12736.1"/>
    <property type="match status" value="1"/>
</dbReference>
<reference evidence="11" key="1">
    <citation type="journal article" date="2023" name="Nat. Microbiol.">
        <title>Babesia duncani multi-omics identifies virulence factors and drug targets.</title>
        <authorList>
            <person name="Singh P."/>
            <person name="Lonardi S."/>
            <person name="Liang Q."/>
            <person name="Vydyam P."/>
            <person name="Khabirova E."/>
            <person name="Fang T."/>
            <person name="Gihaz S."/>
            <person name="Thekkiniath J."/>
            <person name="Munshi M."/>
            <person name="Abel S."/>
            <person name="Ciampossin L."/>
            <person name="Batugedara G."/>
            <person name="Gupta M."/>
            <person name="Lu X.M."/>
            <person name="Lenz T."/>
            <person name="Chakravarty S."/>
            <person name="Cornillot E."/>
            <person name="Hu Y."/>
            <person name="Ma W."/>
            <person name="Gonzalez L.M."/>
            <person name="Sanchez S."/>
            <person name="Estrada K."/>
            <person name="Sanchez-Flores A."/>
            <person name="Montero E."/>
            <person name="Harb O.S."/>
            <person name="Le Roch K.G."/>
            <person name="Mamoun C.B."/>
        </authorList>
    </citation>
    <scope>NUCLEOTIDE SEQUENCE</scope>
    <source>
        <strain evidence="11">WA1</strain>
    </source>
</reference>
<evidence type="ECO:0000313" key="12">
    <source>
        <dbReference type="Proteomes" id="UP001214638"/>
    </source>
</evidence>
<dbReference type="InterPro" id="IPR050055">
    <property type="entry name" value="EF-Tu_GTPase"/>
</dbReference>
<dbReference type="Pfam" id="PF03143">
    <property type="entry name" value="GTP_EFTU_D3"/>
    <property type="match status" value="1"/>
</dbReference>
<dbReference type="CDD" id="cd03697">
    <property type="entry name" value="EFTU_II"/>
    <property type="match status" value="1"/>
</dbReference>
<evidence type="ECO:0000259" key="10">
    <source>
        <dbReference type="PROSITE" id="PS51722"/>
    </source>
</evidence>
<evidence type="ECO:0000256" key="6">
    <source>
        <dbReference type="ARBA" id="ARBA00022887"/>
    </source>
</evidence>
<dbReference type="Gene3D" id="3.40.50.300">
    <property type="entry name" value="P-loop containing nucleotide triphosphate hydrolases"/>
    <property type="match status" value="1"/>
</dbReference>
<accession>A0AAD9UNK7</accession>
<dbReference type="NCBIfam" id="NF009372">
    <property type="entry name" value="PRK12735.1"/>
    <property type="match status" value="1"/>
</dbReference>
<evidence type="ECO:0000256" key="9">
    <source>
        <dbReference type="RuleBase" id="RU000325"/>
    </source>
</evidence>
<dbReference type="GO" id="GO:0003924">
    <property type="term" value="F:GTPase activity"/>
    <property type="evidence" value="ECO:0007669"/>
    <property type="project" value="UniProtKB-UniRule"/>
</dbReference>
<dbReference type="CDD" id="cd01884">
    <property type="entry name" value="EF_Tu"/>
    <property type="match status" value="1"/>
</dbReference>
<protein>
    <recommendedName>
        <fullName evidence="9">Elongation factor Tu</fullName>
    </recommendedName>
</protein>
<dbReference type="PRINTS" id="PR00315">
    <property type="entry name" value="ELONGATNFCT"/>
</dbReference>
<dbReference type="FunFam" id="2.40.30.10:FF:000001">
    <property type="entry name" value="Elongation factor Tu"/>
    <property type="match status" value="1"/>
</dbReference>
<keyword evidence="8 9" id="KW-0342">GTP-binding</keyword>
<dbReference type="InterPro" id="IPR000795">
    <property type="entry name" value="T_Tr_GTP-bd_dom"/>
</dbReference>
<dbReference type="Gene3D" id="2.40.30.10">
    <property type="entry name" value="Translation factors"/>
    <property type="match status" value="2"/>
</dbReference>
<dbReference type="InterPro" id="IPR005225">
    <property type="entry name" value="Small_GTP-bd"/>
</dbReference>
<dbReference type="GO" id="GO:0003746">
    <property type="term" value="F:translation elongation factor activity"/>
    <property type="evidence" value="ECO:0007669"/>
    <property type="project" value="UniProtKB-UniRule"/>
</dbReference>
<dbReference type="NCBIfam" id="TIGR00231">
    <property type="entry name" value="small_GTP"/>
    <property type="match status" value="1"/>
</dbReference>
<dbReference type="InterPro" id="IPR041709">
    <property type="entry name" value="EF-Tu_GTP-bd"/>
</dbReference>
<dbReference type="GeneID" id="94336836"/>
<dbReference type="InterPro" id="IPR004160">
    <property type="entry name" value="Transl_elong_EFTu/EF1A_C"/>
</dbReference>
<dbReference type="InterPro" id="IPR033720">
    <property type="entry name" value="EFTU_2"/>
</dbReference>
<comment type="subcellular location">
    <subcellularLocation>
        <location evidence="1">Plastid</location>
        <location evidence="1">Apicoplast</location>
    </subcellularLocation>
</comment>
<dbReference type="FunFam" id="3.40.50.300:FF:000003">
    <property type="entry name" value="Elongation factor Tu"/>
    <property type="match status" value="1"/>
</dbReference>
<dbReference type="PANTHER" id="PTHR43721:SF22">
    <property type="entry name" value="ELONGATION FACTOR TU, MITOCHONDRIAL"/>
    <property type="match status" value="1"/>
</dbReference>
<comment type="caution">
    <text evidence="11">The sequence shown here is derived from an EMBL/GenBank/DDBJ whole genome shotgun (WGS) entry which is preliminary data.</text>
</comment>
<dbReference type="GO" id="GO:0005739">
    <property type="term" value="C:mitochondrion"/>
    <property type="evidence" value="ECO:0007669"/>
    <property type="project" value="TreeGrafter"/>
</dbReference>
<keyword evidence="3" id="KW-0934">Plastid</keyword>
<dbReference type="AlphaFoldDB" id="A0AAD9UNK7"/>
<sequence>MNGFPRILASSRAIGRLKYTGFLIPSIENLYTFKCRRFDSFLQRRCFAVGVFVRTKEHLNIGTIGHVDHGKTTLTAALTKVCNSMGFGEYTPYDAIDRAPEERKRGITINSTHVEYETENRHYGHVDCPGHADYVKNMISGAAQMDGAILVVSAPDGPMPQTREHILLARQIGVPRLVVFLNKLDMVEDDELLELVELEVRELLTEYKYDGDSTPIVRGSATKALAGDEKAIESIKKLLQKCDEFLETPQRKSDLPLLLAVDEVLAIPGKGTVATGRVEQGKIKPGDAIEIIGKNAAKKSTCQGLEMFRKTLDEGIAGDQVGVLLKNVKKDEISRGCVITAPGKYKCYGSFEADLYVLTTEEGGRKNAFVSNYRPQAFIRTGDISCYVTLPDDVPMAAPGDYLKCTIHLMHKMPLHEGLRFALREGGRTVASGIITKAHPN</sequence>
<dbReference type="NCBIfam" id="NF000766">
    <property type="entry name" value="PRK00049.1"/>
    <property type="match status" value="1"/>
</dbReference>
<evidence type="ECO:0000256" key="8">
    <source>
        <dbReference type="ARBA" id="ARBA00023134"/>
    </source>
</evidence>
<dbReference type="InterPro" id="IPR009001">
    <property type="entry name" value="Transl_elong_EF1A/Init_IF2_C"/>
</dbReference>
<dbReference type="CDD" id="cd03707">
    <property type="entry name" value="EFTU_III"/>
    <property type="match status" value="1"/>
</dbReference>
<name>A0AAD9UNK7_9APIC</name>
<evidence type="ECO:0000256" key="4">
    <source>
        <dbReference type="ARBA" id="ARBA00022741"/>
    </source>
</evidence>
<keyword evidence="4 9" id="KW-0547">Nucleotide-binding</keyword>
<dbReference type="EMBL" id="JALLKP010000003">
    <property type="protein sequence ID" value="KAK2195941.1"/>
    <property type="molecule type" value="Genomic_DNA"/>
</dbReference>
<dbReference type="SUPFAM" id="SSF52540">
    <property type="entry name" value="P-loop containing nucleoside triphosphate hydrolases"/>
    <property type="match status" value="1"/>
</dbReference>
<dbReference type="Proteomes" id="UP001214638">
    <property type="component" value="Unassembled WGS sequence"/>
</dbReference>
<dbReference type="SUPFAM" id="SSF50465">
    <property type="entry name" value="EF-Tu/eEF-1alpha/eIF2-gamma C-terminal domain"/>
    <property type="match status" value="1"/>
</dbReference>
<keyword evidence="5 9" id="KW-0251">Elongation factor</keyword>
<dbReference type="GO" id="GO:0070125">
    <property type="term" value="P:mitochondrial translational elongation"/>
    <property type="evidence" value="ECO:0007669"/>
    <property type="project" value="TreeGrafter"/>
</dbReference>
<dbReference type="InterPro" id="IPR009000">
    <property type="entry name" value="Transl_B-barrel_sf"/>
</dbReference>
<comment type="function">
    <text evidence="9">This protein promotes the GTP-dependent binding of aminoacyl-tRNA to the A-site of ribosomes during protein biosynthesis.</text>
</comment>
<dbReference type="RefSeq" id="XP_067802783.1">
    <property type="nucleotide sequence ID" value="XM_067947561.1"/>
</dbReference>
<gene>
    <name evidence="11" type="ORF">BdWA1_002539</name>
</gene>
<comment type="similarity">
    <text evidence="2 9">Belongs to the TRAFAC class translation factor GTPase superfamily. Classic translation factor GTPase family. EF-Tu/EF-1A subfamily.</text>
</comment>
<organism evidence="11 12">
    <name type="scientific">Babesia duncani</name>
    <dbReference type="NCBI Taxonomy" id="323732"/>
    <lineage>
        <taxon>Eukaryota</taxon>
        <taxon>Sar</taxon>
        <taxon>Alveolata</taxon>
        <taxon>Apicomplexa</taxon>
        <taxon>Aconoidasida</taxon>
        <taxon>Piroplasmida</taxon>
        <taxon>Babesiidae</taxon>
        <taxon>Babesia</taxon>
    </lineage>
</organism>
<feature type="domain" description="Tr-type G" evidence="10">
    <location>
        <begin position="56"/>
        <end position="250"/>
    </location>
</feature>
<dbReference type="GO" id="GO:0005525">
    <property type="term" value="F:GTP binding"/>
    <property type="evidence" value="ECO:0007669"/>
    <property type="project" value="UniProtKB-UniRule"/>
</dbReference>
<dbReference type="KEGG" id="bdw:94336836"/>
<evidence type="ECO:0000256" key="2">
    <source>
        <dbReference type="ARBA" id="ARBA00007249"/>
    </source>
</evidence>
<dbReference type="PROSITE" id="PS00301">
    <property type="entry name" value="G_TR_1"/>
    <property type="match status" value="1"/>
</dbReference>
<evidence type="ECO:0000313" key="11">
    <source>
        <dbReference type="EMBL" id="KAK2195941.1"/>
    </source>
</evidence>
<dbReference type="NCBIfam" id="TIGR00485">
    <property type="entry name" value="EF-Tu"/>
    <property type="match status" value="1"/>
</dbReference>
<dbReference type="Pfam" id="PF00009">
    <property type="entry name" value="GTP_EFTU"/>
    <property type="match status" value="1"/>
</dbReference>
<dbReference type="SUPFAM" id="SSF50447">
    <property type="entry name" value="Translation proteins"/>
    <property type="match status" value="1"/>
</dbReference>
<evidence type="ECO:0000256" key="3">
    <source>
        <dbReference type="ARBA" id="ARBA00022640"/>
    </source>
</evidence>
<keyword evidence="12" id="KW-1185">Reference proteome</keyword>
<evidence type="ECO:0000256" key="7">
    <source>
        <dbReference type="ARBA" id="ARBA00022917"/>
    </source>
</evidence>
<dbReference type="InterPro" id="IPR027417">
    <property type="entry name" value="P-loop_NTPase"/>
</dbReference>
<keyword evidence="6" id="KW-0933">Apicoplast</keyword>
<dbReference type="InterPro" id="IPR004161">
    <property type="entry name" value="EFTu-like_2"/>
</dbReference>
<dbReference type="PROSITE" id="PS51722">
    <property type="entry name" value="G_TR_2"/>
    <property type="match status" value="1"/>
</dbReference>
<dbReference type="InterPro" id="IPR004541">
    <property type="entry name" value="Transl_elong_EFTu/EF1A_bac/org"/>
</dbReference>
<evidence type="ECO:0000256" key="1">
    <source>
        <dbReference type="ARBA" id="ARBA00004467"/>
    </source>
</evidence>
<dbReference type="PANTHER" id="PTHR43721">
    <property type="entry name" value="ELONGATION FACTOR TU-RELATED"/>
    <property type="match status" value="1"/>
</dbReference>